<evidence type="ECO:0000313" key="2">
    <source>
        <dbReference type="EMBL" id="KAH7962400.1"/>
    </source>
</evidence>
<gene>
    <name evidence="2" type="ORF">HPB52_015923</name>
</gene>
<keyword evidence="3" id="KW-1185">Reference proteome</keyword>
<reference evidence="2" key="2">
    <citation type="submission" date="2021-09" db="EMBL/GenBank/DDBJ databases">
        <authorList>
            <person name="Jia N."/>
            <person name="Wang J."/>
            <person name="Shi W."/>
            <person name="Du L."/>
            <person name="Sun Y."/>
            <person name="Zhan W."/>
            <person name="Jiang J."/>
            <person name="Wang Q."/>
            <person name="Zhang B."/>
            <person name="Ji P."/>
            <person name="Sakyi L.B."/>
            <person name="Cui X."/>
            <person name="Yuan T."/>
            <person name="Jiang B."/>
            <person name="Yang W."/>
            <person name="Lam T.T.-Y."/>
            <person name="Chang Q."/>
            <person name="Ding S."/>
            <person name="Wang X."/>
            <person name="Zhu J."/>
            <person name="Ruan X."/>
            <person name="Zhao L."/>
            <person name="Wei J."/>
            <person name="Que T."/>
            <person name="Du C."/>
            <person name="Cheng J."/>
            <person name="Dai P."/>
            <person name="Han X."/>
            <person name="Huang E."/>
            <person name="Gao Y."/>
            <person name="Liu J."/>
            <person name="Shao H."/>
            <person name="Ye R."/>
            <person name="Li L."/>
            <person name="Wei W."/>
            <person name="Wang X."/>
            <person name="Wang C."/>
            <person name="Huo Q."/>
            <person name="Li W."/>
            <person name="Guo W."/>
            <person name="Chen H."/>
            <person name="Chen S."/>
            <person name="Zhou L."/>
            <person name="Zhou L."/>
            <person name="Ni X."/>
            <person name="Tian J."/>
            <person name="Zhou Y."/>
            <person name="Sheng Y."/>
            <person name="Liu T."/>
            <person name="Pan Y."/>
            <person name="Xia L."/>
            <person name="Li J."/>
            <person name="Zhao F."/>
            <person name="Cao W."/>
        </authorList>
    </citation>
    <scope>NUCLEOTIDE SEQUENCE</scope>
    <source>
        <strain evidence="2">Rsan-2018</strain>
        <tissue evidence="2">Larvae</tissue>
    </source>
</reference>
<accession>A0A9D4SZ44</accession>
<comment type="caution">
    <text evidence="2">The sequence shown here is derived from an EMBL/GenBank/DDBJ whole genome shotgun (WGS) entry which is preliminary data.</text>
</comment>
<dbReference type="EMBL" id="JABSTV010001249">
    <property type="protein sequence ID" value="KAH7962400.1"/>
    <property type="molecule type" value="Genomic_DNA"/>
</dbReference>
<keyword evidence="1" id="KW-0812">Transmembrane</keyword>
<sequence length="93" mass="9770">MTVQRSNRSAVSSLVPIKGGLSSFAASERAVWRKQRSYIRWLVSGLVAVTIGGAGEWWACARDQFLNYVGFKPAGRPASLGCAGVLLGGGDAA</sequence>
<organism evidence="2 3">
    <name type="scientific">Rhipicephalus sanguineus</name>
    <name type="common">Brown dog tick</name>
    <name type="synonym">Ixodes sanguineus</name>
    <dbReference type="NCBI Taxonomy" id="34632"/>
    <lineage>
        <taxon>Eukaryota</taxon>
        <taxon>Metazoa</taxon>
        <taxon>Ecdysozoa</taxon>
        <taxon>Arthropoda</taxon>
        <taxon>Chelicerata</taxon>
        <taxon>Arachnida</taxon>
        <taxon>Acari</taxon>
        <taxon>Parasitiformes</taxon>
        <taxon>Ixodida</taxon>
        <taxon>Ixodoidea</taxon>
        <taxon>Ixodidae</taxon>
        <taxon>Rhipicephalinae</taxon>
        <taxon>Rhipicephalus</taxon>
        <taxon>Rhipicephalus</taxon>
    </lineage>
</organism>
<dbReference type="VEuPathDB" id="VectorBase:RSAN_050992"/>
<evidence type="ECO:0000313" key="3">
    <source>
        <dbReference type="Proteomes" id="UP000821837"/>
    </source>
</evidence>
<protein>
    <submittedName>
        <fullName evidence="2">Uncharacterized protein</fullName>
    </submittedName>
</protein>
<dbReference type="Proteomes" id="UP000821837">
    <property type="component" value="Chromosome 3"/>
</dbReference>
<feature type="transmembrane region" description="Helical" evidence="1">
    <location>
        <begin position="38"/>
        <end position="59"/>
    </location>
</feature>
<dbReference type="AlphaFoldDB" id="A0A9D4SZ44"/>
<reference evidence="2" key="1">
    <citation type="journal article" date="2020" name="Cell">
        <title>Large-Scale Comparative Analyses of Tick Genomes Elucidate Their Genetic Diversity and Vector Capacities.</title>
        <authorList>
            <consortium name="Tick Genome and Microbiome Consortium (TIGMIC)"/>
            <person name="Jia N."/>
            <person name="Wang J."/>
            <person name="Shi W."/>
            <person name="Du L."/>
            <person name="Sun Y."/>
            <person name="Zhan W."/>
            <person name="Jiang J.F."/>
            <person name="Wang Q."/>
            <person name="Zhang B."/>
            <person name="Ji P."/>
            <person name="Bell-Sakyi L."/>
            <person name="Cui X.M."/>
            <person name="Yuan T.T."/>
            <person name="Jiang B.G."/>
            <person name="Yang W.F."/>
            <person name="Lam T.T."/>
            <person name="Chang Q.C."/>
            <person name="Ding S.J."/>
            <person name="Wang X.J."/>
            <person name="Zhu J.G."/>
            <person name="Ruan X.D."/>
            <person name="Zhao L."/>
            <person name="Wei J.T."/>
            <person name="Ye R.Z."/>
            <person name="Que T.C."/>
            <person name="Du C.H."/>
            <person name="Zhou Y.H."/>
            <person name="Cheng J.X."/>
            <person name="Dai P.F."/>
            <person name="Guo W.B."/>
            <person name="Han X.H."/>
            <person name="Huang E.J."/>
            <person name="Li L.F."/>
            <person name="Wei W."/>
            <person name="Gao Y.C."/>
            <person name="Liu J.Z."/>
            <person name="Shao H.Z."/>
            <person name="Wang X."/>
            <person name="Wang C.C."/>
            <person name="Yang T.C."/>
            <person name="Huo Q.B."/>
            <person name="Li W."/>
            <person name="Chen H.Y."/>
            <person name="Chen S.E."/>
            <person name="Zhou L.G."/>
            <person name="Ni X.B."/>
            <person name="Tian J.H."/>
            <person name="Sheng Y."/>
            <person name="Liu T."/>
            <person name="Pan Y.S."/>
            <person name="Xia L.Y."/>
            <person name="Li J."/>
            <person name="Zhao F."/>
            <person name="Cao W.C."/>
        </authorList>
    </citation>
    <scope>NUCLEOTIDE SEQUENCE</scope>
    <source>
        <strain evidence="2">Rsan-2018</strain>
    </source>
</reference>
<keyword evidence="1" id="KW-0472">Membrane</keyword>
<keyword evidence="1" id="KW-1133">Transmembrane helix</keyword>
<proteinExistence type="predicted"/>
<evidence type="ECO:0000256" key="1">
    <source>
        <dbReference type="SAM" id="Phobius"/>
    </source>
</evidence>
<name>A0A9D4SZ44_RHISA</name>